<dbReference type="Gene3D" id="1.25.40.20">
    <property type="entry name" value="Ankyrin repeat-containing domain"/>
    <property type="match status" value="2"/>
</dbReference>
<dbReference type="GO" id="GO:0000785">
    <property type="term" value="C:chromatin"/>
    <property type="evidence" value="ECO:0007669"/>
    <property type="project" value="TreeGrafter"/>
</dbReference>
<evidence type="ECO:0000313" key="14">
    <source>
        <dbReference type="EMBL" id="CAD7627989.1"/>
    </source>
</evidence>
<dbReference type="SMART" id="SM00317">
    <property type="entry name" value="SET"/>
    <property type="match status" value="1"/>
</dbReference>
<dbReference type="Pfam" id="PF21533">
    <property type="entry name" value="EHMT1-2_CRR"/>
    <property type="match status" value="1"/>
</dbReference>
<feature type="compositionally biased region" description="Polar residues" evidence="11">
    <location>
        <begin position="87"/>
        <end position="99"/>
    </location>
</feature>
<keyword evidence="6" id="KW-0808">Transferase</keyword>
<dbReference type="InterPro" id="IPR007728">
    <property type="entry name" value="Pre-SET_dom"/>
</dbReference>
<keyword evidence="3" id="KW-0158">Chromosome</keyword>
<evidence type="ECO:0000256" key="4">
    <source>
        <dbReference type="ARBA" id="ARBA00022483"/>
    </source>
</evidence>
<dbReference type="InterPro" id="IPR047762">
    <property type="entry name" value="EHMT_CRR"/>
</dbReference>
<evidence type="ECO:0008006" key="16">
    <source>
        <dbReference type="Google" id="ProtNLM"/>
    </source>
</evidence>
<reference evidence="14" key="1">
    <citation type="submission" date="2020-11" db="EMBL/GenBank/DDBJ databases">
        <authorList>
            <person name="Tran Van P."/>
        </authorList>
    </citation>
    <scope>NUCLEOTIDE SEQUENCE</scope>
</reference>
<dbReference type="SUPFAM" id="SSF48403">
    <property type="entry name" value="Ankyrin repeat"/>
    <property type="match status" value="1"/>
</dbReference>
<feature type="domain" description="SET" evidence="12">
    <location>
        <begin position="1028"/>
        <end position="1145"/>
    </location>
</feature>
<keyword evidence="9" id="KW-0472">Membrane</keyword>
<dbReference type="CDD" id="cd20905">
    <property type="entry name" value="EHMT_ZBD"/>
    <property type="match status" value="1"/>
</dbReference>
<dbReference type="InterPro" id="IPR043550">
    <property type="entry name" value="EHMT1/EHMT2"/>
</dbReference>
<evidence type="ECO:0000256" key="2">
    <source>
        <dbReference type="ARBA" id="ARBA00004286"/>
    </source>
</evidence>
<dbReference type="PROSITE" id="PS50280">
    <property type="entry name" value="SET"/>
    <property type="match status" value="1"/>
</dbReference>
<comment type="subcellular location">
    <subcellularLocation>
        <location evidence="2">Chromosome</location>
    </subcellularLocation>
    <subcellularLocation>
        <location evidence="1">Target cell membrane</location>
    </subcellularLocation>
</comment>
<evidence type="ECO:0000259" key="12">
    <source>
        <dbReference type="PROSITE" id="PS50280"/>
    </source>
</evidence>
<dbReference type="GO" id="GO:0002039">
    <property type="term" value="F:p53 binding"/>
    <property type="evidence" value="ECO:0007669"/>
    <property type="project" value="InterPro"/>
</dbReference>
<gene>
    <name evidence="14" type="ORF">OSB1V03_LOCUS8413</name>
</gene>
<dbReference type="PANTHER" id="PTHR46307">
    <property type="entry name" value="G9A, ISOFORM B"/>
    <property type="match status" value="1"/>
</dbReference>
<dbReference type="Pfam" id="PF12796">
    <property type="entry name" value="Ank_2"/>
    <property type="match status" value="2"/>
</dbReference>
<dbReference type="PROSITE" id="PS50867">
    <property type="entry name" value="PRE_SET"/>
    <property type="match status" value="1"/>
</dbReference>
<dbReference type="Pfam" id="PF00023">
    <property type="entry name" value="Ank"/>
    <property type="match status" value="1"/>
</dbReference>
<keyword evidence="8" id="KW-0528">Neurotoxin</keyword>
<dbReference type="EMBL" id="OC859822">
    <property type="protein sequence ID" value="CAD7627989.1"/>
    <property type="molecule type" value="Genomic_DNA"/>
</dbReference>
<dbReference type="PRINTS" id="PR01415">
    <property type="entry name" value="ANKYRIN"/>
</dbReference>
<evidence type="ECO:0000256" key="9">
    <source>
        <dbReference type="ARBA" id="ARBA00023298"/>
    </source>
</evidence>
<dbReference type="AlphaFoldDB" id="A0A7R9KRD3"/>
<dbReference type="PROSITE" id="PS50088">
    <property type="entry name" value="ANK_REPEAT"/>
    <property type="match status" value="5"/>
</dbReference>
<feature type="compositionally biased region" description="Polar residues" evidence="11">
    <location>
        <begin position="310"/>
        <end position="320"/>
    </location>
</feature>
<feature type="domain" description="Pre-SET" evidence="13">
    <location>
        <begin position="962"/>
        <end position="1025"/>
    </location>
</feature>
<feature type="compositionally biased region" description="Polar residues" evidence="11">
    <location>
        <begin position="115"/>
        <end position="144"/>
    </location>
</feature>
<dbReference type="GO" id="GO:0032259">
    <property type="term" value="P:methylation"/>
    <property type="evidence" value="ECO:0007669"/>
    <property type="project" value="UniProtKB-KW"/>
</dbReference>
<keyword evidence="15" id="KW-1185">Reference proteome</keyword>
<feature type="repeat" description="ANK" evidence="10">
    <location>
        <begin position="840"/>
        <end position="872"/>
    </location>
</feature>
<dbReference type="GO" id="GO:0044231">
    <property type="term" value="C:host cell presynaptic membrane"/>
    <property type="evidence" value="ECO:0007669"/>
    <property type="project" value="UniProtKB-KW"/>
</dbReference>
<evidence type="ECO:0000256" key="6">
    <source>
        <dbReference type="ARBA" id="ARBA00022603"/>
    </source>
</evidence>
<evidence type="ECO:0000256" key="8">
    <source>
        <dbReference type="ARBA" id="ARBA00023028"/>
    </source>
</evidence>
<dbReference type="PANTHER" id="PTHR46307:SF4">
    <property type="entry name" value="G9A, ISOFORM B"/>
    <property type="match status" value="1"/>
</dbReference>
<dbReference type="GO" id="GO:0046974">
    <property type="term" value="F:histone H3K9 methyltransferase activity"/>
    <property type="evidence" value="ECO:0007669"/>
    <property type="project" value="TreeGrafter"/>
</dbReference>
<dbReference type="CDD" id="cd10543">
    <property type="entry name" value="SET_EHMT"/>
    <property type="match status" value="1"/>
</dbReference>
<evidence type="ECO:0000256" key="11">
    <source>
        <dbReference type="SAM" id="MobiDB-lite"/>
    </source>
</evidence>
<organism evidence="14">
    <name type="scientific">Medioppia subpectinata</name>
    <dbReference type="NCBI Taxonomy" id="1979941"/>
    <lineage>
        <taxon>Eukaryota</taxon>
        <taxon>Metazoa</taxon>
        <taxon>Ecdysozoa</taxon>
        <taxon>Arthropoda</taxon>
        <taxon>Chelicerata</taxon>
        <taxon>Arachnida</taxon>
        <taxon>Acari</taxon>
        <taxon>Acariformes</taxon>
        <taxon>Sarcoptiformes</taxon>
        <taxon>Oribatida</taxon>
        <taxon>Brachypylina</taxon>
        <taxon>Oppioidea</taxon>
        <taxon>Oppiidae</taxon>
        <taxon>Medioppia</taxon>
    </lineage>
</organism>
<evidence type="ECO:0000259" key="13">
    <source>
        <dbReference type="PROSITE" id="PS50867"/>
    </source>
</evidence>
<dbReference type="FunFam" id="2.170.270.10:FF:000005">
    <property type="entry name" value="Euchromatic histone-lysine N-methyltransferase 2"/>
    <property type="match status" value="1"/>
</dbReference>
<protein>
    <recommendedName>
        <fullName evidence="16">Histone-lysine N-methyltransferase EHMT2</fullName>
    </recommendedName>
</protein>
<dbReference type="InterPro" id="IPR002110">
    <property type="entry name" value="Ankyrin_rpt"/>
</dbReference>
<evidence type="ECO:0000256" key="7">
    <source>
        <dbReference type="ARBA" id="ARBA00022691"/>
    </source>
</evidence>
<dbReference type="PROSITE" id="PS50297">
    <property type="entry name" value="ANK_REP_REGION"/>
    <property type="match status" value="5"/>
</dbReference>
<feature type="repeat" description="ANK" evidence="10">
    <location>
        <begin position="773"/>
        <end position="805"/>
    </location>
</feature>
<dbReference type="GO" id="GO:0044218">
    <property type="term" value="C:other organism cell membrane"/>
    <property type="evidence" value="ECO:0007669"/>
    <property type="project" value="UniProtKB-KW"/>
</dbReference>
<dbReference type="Pfam" id="PF00856">
    <property type="entry name" value="SET"/>
    <property type="match status" value="1"/>
</dbReference>
<feature type="repeat" description="ANK" evidence="10">
    <location>
        <begin position="706"/>
        <end position="738"/>
    </location>
</feature>
<feature type="repeat" description="ANK" evidence="10">
    <location>
        <begin position="673"/>
        <end position="705"/>
    </location>
</feature>
<feature type="repeat" description="ANK" evidence="10">
    <location>
        <begin position="739"/>
        <end position="763"/>
    </location>
</feature>
<evidence type="ECO:0000256" key="1">
    <source>
        <dbReference type="ARBA" id="ARBA00004175"/>
    </source>
</evidence>
<name>A0A7R9KRD3_9ACAR</name>
<evidence type="ECO:0000313" key="15">
    <source>
        <dbReference type="Proteomes" id="UP000759131"/>
    </source>
</evidence>
<dbReference type="SUPFAM" id="SSF82199">
    <property type="entry name" value="SET domain"/>
    <property type="match status" value="1"/>
</dbReference>
<dbReference type="GO" id="GO:0008270">
    <property type="term" value="F:zinc ion binding"/>
    <property type="evidence" value="ECO:0007669"/>
    <property type="project" value="InterPro"/>
</dbReference>
<dbReference type="Pfam" id="PF05033">
    <property type="entry name" value="Pre-SET"/>
    <property type="match status" value="1"/>
</dbReference>
<keyword evidence="5" id="KW-1052">Target cell membrane</keyword>
<evidence type="ECO:0000256" key="5">
    <source>
        <dbReference type="ARBA" id="ARBA00022537"/>
    </source>
</evidence>
<dbReference type="Proteomes" id="UP000759131">
    <property type="component" value="Unassembled WGS sequence"/>
</dbReference>
<keyword evidence="9" id="KW-1053">Target membrane</keyword>
<dbReference type="Gene3D" id="2.170.270.10">
    <property type="entry name" value="SET domain"/>
    <property type="match status" value="1"/>
</dbReference>
<sequence length="1200" mass="134416">MYLRNNSHSKDAEESATQSPNESNSIAGKSNARKGFLRGMTTTETHDKQKVMLNTVRTHSRTRSESSQPTDTTPDATPDPNPRTNPCSTQPMPTNPNTGTKDKARKTFAMPLPPNSSVVDKTSSTTPSESNFSQDEGSSHSTAGTPGKRKKRRFYKGATYGLFLSKKRKKLKEQKKALNPKSSSKCLTISGADGEDSSQSFAANSESDESSDLSNGDDNPNHTNDDIHQEFLDVEEVICEQSVPIGDEVLKNDTNEKLLPNETQCENIETNASKTLSPKPTNTSPVEKTRRKTAKSGRRVDGVSEDDYQSPPSSVNSKTNASKEDSKQLVPNLDESLNANVENETNPCPVVGSTPQVFELPSNNVNSSVVQNPNRRTLLRISTAGSVMTGDTTGTQMGAQSSKIVHVKDKSKAHLTHCMCSAKPLIDSSQKDISKGKPLFCQAIDCFDEKLIGCCNQVRLTSLFRSSKRVPYRILCEVHLARLRRHHCCPGCGLFCTQGEFNECFCVKKQIHLFHNKCQVERPHDPKTQHCLHCGNISPERTVRLEMNGPLTNNTYYLQQTSILKTPKARIAMTKRKGKQKTQTPSQEYEEPGIEYTIPATQKTLSLAGLPFGPQRKQLEELLLNLSADKQSIRLTIQHNKNFYAVAKSGEVDKVLSILAQGFDPNFPFEDNDNETPLHTAANCGHILVVHLLIQSGANPNVLNKNMTTPLMQAIEHKHNVVVKYLINSGASLDIRGEDGMTSLHIAAKCGNIEAVHYILNSGKINVNLQDEGGWCALVWATEHKYYNIVKLLVSKGADPNIEDDEENVGLHWAAFSGETNIAFMFLEMGANVINQTNIHGDTPLHIAARRDNYECVVLLLSRGADITLMNKNNESPLQCAPKDSESEMALKVNQELKRFSVKRQLNSEKLLHRDLSKGKEYYQIQVVNGFDNEPYPIDFMYVTDNCEASQINIDRTITSLQSCQCEDDCTSQKCVCAAISFRCWYDKEGKLLPEFNLMDAPMIFECNRACSCWKTCNNRVVQYGVRSRLQVFRTEGKGWGVRALRDIPKGTFVCEYVGEIISDSEADRREDDSYLFDLDNKDGETYCLDARFYGNICRFINHLCNPNLTPVKVFVDHQDLSFPRIALFSSRDIRAYEELGFDYGEKFWVIKYKTFTCSCGSDDCKYNKQTIHTTIENYYKRLRDEQLSISSPIDTLYHE</sequence>
<feature type="region of interest" description="Disordered" evidence="11">
    <location>
        <begin position="250"/>
        <end position="327"/>
    </location>
</feature>
<keyword evidence="6" id="KW-0489">Methyltransferase</keyword>
<dbReference type="InterPro" id="IPR001214">
    <property type="entry name" value="SET_dom"/>
</dbReference>
<dbReference type="GO" id="GO:0006887">
    <property type="term" value="P:exocytosis"/>
    <property type="evidence" value="ECO:0007669"/>
    <property type="project" value="UniProtKB-KW"/>
</dbReference>
<feature type="region of interest" description="Disordered" evidence="11">
    <location>
        <begin position="1"/>
        <end position="226"/>
    </location>
</feature>
<keyword evidence="7" id="KW-0949">S-adenosyl-L-methionine</keyword>
<dbReference type="InterPro" id="IPR046341">
    <property type="entry name" value="SET_dom_sf"/>
</dbReference>
<dbReference type="GO" id="GO:0000122">
    <property type="term" value="P:negative regulation of transcription by RNA polymerase II"/>
    <property type="evidence" value="ECO:0007669"/>
    <property type="project" value="TreeGrafter"/>
</dbReference>
<evidence type="ECO:0000256" key="10">
    <source>
        <dbReference type="PROSITE-ProRule" id="PRU00023"/>
    </source>
</evidence>
<dbReference type="OrthoDB" id="616263at2759"/>
<feature type="compositionally biased region" description="Polar residues" evidence="11">
    <location>
        <begin position="15"/>
        <end position="28"/>
    </location>
</feature>
<dbReference type="InterPro" id="IPR036770">
    <property type="entry name" value="Ankyrin_rpt-contain_sf"/>
</dbReference>
<keyword evidence="8" id="KW-0800">Toxin</keyword>
<keyword evidence="4" id="KW-0268">Exocytosis</keyword>
<dbReference type="SMART" id="SM00468">
    <property type="entry name" value="PreSET"/>
    <property type="match status" value="1"/>
</dbReference>
<proteinExistence type="predicted"/>
<keyword evidence="8" id="KW-0638">Presynaptic neurotoxin</keyword>
<dbReference type="EMBL" id="CAJPIZ010005247">
    <property type="protein sequence ID" value="CAG2108419.1"/>
    <property type="molecule type" value="Genomic_DNA"/>
</dbReference>
<keyword evidence="10" id="KW-0040">ANK repeat</keyword>
<dbReference type="SMART" id="SM00248">
    <property type="entry name" value="ANK"/>
    <property type="match status" value="6"/>
</dbReference>
<feature type="compositionally biased region" description="Polar residues" evidence="11">
    <location>
        <begin position="261"/>
        <end position="286"/>
    </location>
</feature>
<accession>A0A7R9KRD3</accession>
<evidence type="ECO:0000256" key="3">
    <source>
        <dbReference type="ARBA" id="ARBA00022454"/>
    </source>
</evidence>
<dbReference type="GO" id="GO:0005634">
    <property type="term" value="C:nucleus"/>
    <property type="evidence" value="ECO:0007669"/>
    <property type="project" value="InterPro"/>
</dbReference>